<keyword evidence="5 6" id="KW-0472">Membrane</keyword>
<evidence type="ECO:0000256" key="5">
    <source>
        <dbReference type="ARBA" id="ARBA00023136"/>
    </source>
</evidence>
<evidence type="ECO:0000256" key="6">
    <source>
        <dbReference type="SAM" id="Phobius"/>
    </source>
</evidence>
<dbReference type="InterPro" id="IPR004342">
    <property type="entry name" value="EXS_C"/>
</dbReference>
<dbReference type="PROSITE" id="PS51382">
    <property type="entry name" value="SPX"/>
    <property type="match status" value="1"/>
</dbReference>
<feature type="transmembrane region" description="Helical" evidence="6">
    <location>
        <begin position="403"/>
        <end position="424"/>
    </location>
</feature>
<dbReference type="GO" id="GO:0006817">
    <property type="term" value="P:phosphate ion transport"/>
    <property type="evidence" value="ECO:0007669"/>
    <property type="project" value="TreeGrafter"/>
</dbReference>
<dbReference type="CDD" id="cd14477">
    <property type="entry name" value="SPX_XPR1_like"/>
    <property type="match status" value="1"/>
</dbReference>
<dbReference type="PANTHER" id="PTHR10783:SF103">
    <property type="entry name" value="SOLUTE CARRIER FAMILY 53 MEMBER 1"/>
    <property type="match status" value="1"/>
</dbReference>
<comment type="caution">
    <text evidence="9">The sequence shown here is derived from an EMBL/GenBank/DDBJ whole genome shotgun (WGS) entry which is preliminary data.</text>
</comment>
<dbReference type="SUPFAM" id="SSF53335">
    <property type="entry name" value="S-adenosyl-L-methionine-dependent methyltransferases"/>
    <property type="match status" value="1"/>
</dbReference>
<dbReference type="Pfam" id="PF03105">
    <property type="entry name" value="SPX"/>
    <property type="match status" value="1"/>
</dbReference>
<dbReference type="STRING" id="29170.A0A368H4C6"/>
<dbReference type="OrthoDB" id="9970435at2759"/>
<feature type="transmembrane region" description="Helical" evidence="6">
    <location>
        <begin position="322"/>
        <end position="344"/>
    </location>
</feature>
<evidence type="ECO:0000256" key="2">
    <source>
        <dbReference type="ARBA" id="ARBA00009665"/>
    </source>
</evidence>
<dbReference type="EMBL" id="JOJR01000013">
    <property type="protein sequence ID" value="RCN51463.1"/>
    <property type="molecule type" value="Genomic_DNA"/>
</dbReference>
<reference evidence="9 10" key="1">
    <citation type="submission" date="2014-10" db="EMBL/GenBank/DDBJ databases">
        <title>Draft genome of the hookworm Ancylostoma caninum.</title>
        <authorList>
            <person name="Mitreva M."/>
        </authorList>
    </citation>
    <scope>NUCLEOTIDE SEQUENCE [LARGE SCALE GENOMIC DNA]</scope>
    <source>
        <strain evidence="9 10">Baltimore</strain>
    </source>
</reference>
<dbReference type="PANTHER" id="PTHR10783">
    <property type="entry name" value="XENOTROPIC AND POLYTROPIC RETROVIRUS RECEPTOR 1-RELATED"/>
    <property type="match status" value="1"/>
</dbReference>
<dbReference type="PROSITE" id="PS51380">
    <property type="entry name" value="EXS"/>
    <property type="match status" value="1"/>
</dbReference>
<dbReference type="GO" id="GO:0016036">
    <property type="term" value="P:cellular response to phosphate starvation"/>
    <property type="evidence" value="ECO:0007669"/>
    <property type="project" value="TreeGrafter"/>
</dbReference>
<evidence type="ECO:0000256" key="1">
    <source>
        <dbReference type="ARBA" id="ARBA00004141"/>
    </source>
</evidence>
<evidence type="ECO:0000259" key="7">
    <source>
        <dbReference type="PROSITE" id="PS51380"/>
    </source>
</evidence>
<dbReference type="Proteomes" id="UP000252519">
    <property type="component" value="Unassembled WGS sequence"/>
</dbReference>
<protein>
    <recommendedName>
        <fullName evidence="11">SPX domain protein</fullName>
    </recommendedName>
</protein>
<evidence type="ECO:0000313" key="10">
    <source>
        <dbReference type="Proteomes" id="UP000252519"/>
    </source>
</evidence>
<name>A0A368H4C6_ANCCA</name>
<feature type="transmembrane region" description="Helical" evidence="6">
    <location>
        <begin position="430"/>
        <end position="451"/>
    </location>
</feature>
<gene>
    <name evidence="9" type="ORF">ANCCAN_02414</name>
</gene>
<dbReference type="GO" id="GO:0005886">
    <property type="term" value="C:plasma membrane"/>
    <property type="evidence" value="ECO:0007669"/>
    <property type="project" value="TreeGrafter"/>
</dbReference>
<organism evidence="9 10">
    <name type="scientific">Ancylostoma caninum</name>
    <name type="common">Dog hookworm</name>
    <dbReference type="NCBI Taxonomy" id="29170"/>
    <lineage>
        <taxon>Eukaryota</taxon>
        <taxon>Metazoa</taxon>
        <taxon>Ecdysozoa</taxon>
        <taxon>Nematoda</taxon>
        <taxon>Chromadorea</taxon>
        <taxon>Rhabditida</taxon>
        <taxon>Rhabditina</taxon>
        <taxon>Rhabditomorpha</taxon>
        <taxon>Strongyloidea</taxon>
        <taxon>Ancylostomatidae</taxon>
        <taxon>Ancylostomatinae</taxon>
        <taxon>Ancylostoma</taxon>
    </lineage>
</organism>
<evidence type="ECO:0008006" key="11">
    <source>
        <dbReference type="Google" id="ProtNLM"/>
    </source>
</evidence>
<keyword evidence="4 6" id="KW-1133">Transmembrane helix</keyword>
<accession>A0A368H4C6</accession>
<dbReference type="InterPro" id="IPR004331">
    <property type="entry name" value="SPX_dom"/>
</dbReference>
<sequence>MILIFFRGAFTLHSCDLGVLVCIFSGTMGATSGLIVAGIAGATAIGISFAAIPFVAPALRRVCIPYVPATPPQLKNVSRALAECTPKQGPLIDLGSGDGRVQLASHLTPEWRKQYIDYEALKNLLYDNMMEVPSEEDRREEHIAQMDEKFFNECENELTKINLFFSQKIAEAQGKYHELQSELQMFKEVVEQRTEPTTLRRRFGHRDKLHKETAKTSQQLKLAFSEFYLSLVLVQNYQQLNGTGFRKILKKHDKLTGNERGLDWRINKVEKSSFFLNREIETLINNVETSVINELEGGNRQAGMKRLKVPPLSEKQKPVTTFSLGLFMGASLILISAILLSWWGAATRPNEPTWVAVRLFRGPFLLFLSIFMCGVNMAGWAGAGVNHVLIFEVDPRHHLSYQTLMQIAAFMIMLWACAVLAYLYAHLLHIPAFAPPLVLMIICAVIMFNPLSKPDYLFHKKSRWWLIQHCYKCFTAPLHFVTFTDFWLGDQMNSLTTTFLDFQYFLCFYSTEVDYSPDNFLAVRTMNSTTGAVPWGYVDISTGKDMCMSASGVRSFVSIIPATVRFMQCLRRYRDTKRMHPHLVNAGKYSTTYLVVACGALNKWAEKSDPNGTSPFFYIWIASYILSFTYTFLWDIFMDWGLIDPRAPKEAPLLREEMIYGSKYYYYAAILQDFVLRLSWVLNVSLGEAWTLDSDFLTTLTAPAEVFRRFIWNYFRLENEHVNNCGQFRAVRDISVKPIRKGDLESLLSKMDQCDGVTHRGQDLMERVKKQKKVQKTTRTLLRKARLNRFIAPVASAAALVIQCASEGIVSTGVELNSILVAYSKYRAARVGLGSTAKFRRRNIFHTDLKPYNTAVIFGAENLMADLLPKLTEMRSGTSLLACRFPLPECDQFKSVAQIGEGIDAVYVYKRISLHVEYTMRQWLVAAQRTLIFQRNRATYFQQQKRFPPAFIRRFFLRYPQAHLYIVFGLLSSAMLGPAMHSVYLFMTLTPEEFERYRFEKTAVVRERQRYGKYLWIPFYSSGEMPEEELPARE</sequence>
<feature type="transmembrane region" description="Helical" evidence="6">
    <location>
        <begin position="364"/>
        <end position="391"/>
    </location>
</feature>
<evidence type="ECO:0000256" key="4">
    <source>
        <dbReference type="ARBA" id="ARBA00022989"/>
    </source>
</evidence>
<dbReference type="GO" id="GO:0000822">
    <property type="term" value="F:inositol hexakisphosphate binding"/>
    <property type="evidence" value="ECO:0007669"/>
    <property type="project" value="TreeGrafter"/>
</dbReference>
<comment type="subcellular location">
    <subcellularLocation>
        <location evidence="1">Membrane</location>
        <topology evidence="1">Multi-pass membrane protein</topology>
    </subcellularLocation>
</comment>
<feature type="domain" description="EXS" evidence="7">
    <location>
        <begin position="545"/>
        <end position="749"/>
    </location>
</feature>
<feature type="transmembrane region" description="Helical" evidence="6">
    <location>
        <begin position="34"/>
        <end position="56"/>
    </location>
</feature>
<evidence type="ECO:0000313" key="9">
    <source>
        <dbReference type="EMBL" id="RCN51463.1"/>
    </source>
</evidence>
<comment type="similarity">
    <text evidence="2">Belongs to the SYG1 (TC 2.A.94) family.</text>
</comment>
<keyword evidence="10" id="KW-1185">Reference proteome</keyword>
<keyword evidence="3 6" id="KW-0812">Transmembrane</keyword>
<feature type="transmembrane region" description="Helical" evidence="6">
    <location>
        <begin position="617"/>
        <end position="637"/>
    </location>
</feature>
<dbReference type="GO" id="GO:0005794">
    <property type="term" value="C:Golgi apparatus"/>
    <property type="evidence" value="ECO:0007669"/>
    <property type="project" value="TreeGrafter"/>
</dbReference>
<dbReference type="Pfam" id="PF03124">
    <property type="entry name" value="EXS"/>
    <property type="match status" value="1"/>
</dbReference>
<evidence type="ECO:0000259" key="8">
    <source>
        <dbReference type="PROSITE" id="PS51382"/>
    </source>
</evidence>
<dbReference type="Gene3D" id="3.40.50.150">
    <property type="entry name" value="Vaccinia Virus protein VP39"/>
    <property type="match status" value="1"/>
</dbReference>
<feature type="transmembrane region" description="Helical" evidence="6">
    <location>
        <begin position="962"/>
        <end position="987"/>
    </location>
</feature>
<evidence type="ECO:0000256" key="3">
    <source>
        <dbReference type="ARBA" id="ARBA00022692"/>
    </source>
</evidence>
<feature type="domain" description="SPX" evidence="8">
    <location>
        <begin position="97"/>
        <end position="266"/>
    </location>
</feature>
<proteinExistence type="inferred from homology"/>
<feature type="transmembrane region" description="Helical" evidence="6">
    <location>
        <begin position="9"/>
        <end position="28"/>
    </location>
</feature>
<dbReference type="AlphaFoldDB" id="A0A368H4C6"/>
<dbReference type="InterPro" id="IPR029063">
    <property type="entry name" value="SAM-dependent_MTases_sf"/>
</dbReference>